<evidence type="ECO:0000313" key="1">
    <source>
        <dbReference type="EMBL" id="KKF36408.1"/>
    </source>
</evidence>
<dbReference type="AlphaFoldDB" id="A0A0M2KGM9"/>
<gene>
    <name evidence="1" type="ORF">SY86_14685</name>
</gene>
<comment type="caution">
    <text evidence="1">The sequence shown here is derived from an EMBL/GenBank/DDBJ whole genome shotgun (WGS) entry which is preliminary data.</text>
</comment>
<proteinExistence type="predicted"/>
<name>A0A0M2KGM9_9GAMM</name>
<dbReference type="EMBL" id="JXNU01000003">
    <property type="protein sequence ID" value="KKF36408.1"/>
    <property type="molecule type" value="Genomic_DNA"/>
</dbReference>
<dbReference type="PATRIC" id="fig|65700.7.peg.3677"/>
<evidence type="ECO:0000313" key="2">
    <source>
        <dbReference type="Proteomes" id="UP000033924"/>
    </source>
</evidence>
<protein>
    <submittedName>
        <fullName evidence="1">Uncharacterized protein</fullName>
    </submittedName>
</protein>
<sequence length="97" mass="10768">MSIRSEIIDGNLAQRSSYGLIYTEILGWVDLGHAQGTDIRNLWAQILHGESQSGPTYDVTYKQSMVGLKRRLIVGKSITCALKKACHIIKNKALLLP</sequence>
<reference evidence="1 2" key="1">
    <citation type="submission" date="2015-01" db="EMBL/GenBank/DDBJ databases">
        <title>Erwinia tracheiphila.</title>
        <authorList>
            <person name="Shapiro L.R."/>
        </authorList>
    </citation>
    <scope>NUCLEOTIDE SEQUENCE [LARGE SCALE GENOMIC DNA]</scope>
    <source>
        <strain evidence="1 2">BuffGH</strain>
    </source>
</reference>
<organism evidence="1 2">
    <name type="scientific">Erwinia tracheiphila</name>
    <dbReference type="NCBI Taxonomy" id="65700"/>
    <lineage>
        <taxon>Bacteria</taxon>
        <taxon>Pseudomonadati</taxon>
        <taxon>Pseudomonadota</taxon>
        <taxon>Gammaproteobacteria</taxon>
        <taxon>Enterobacterales</taxon>
        <taxon>Erwiniaceae</taxon>
        <taxon>Erwinia</taxon>
    </lineage>
</organism>
<keyword evidence="2" id="KW-1185">Reference proteome</keyword>
<dbReference type="Proteomes" id="UP000033924">
    <property type="component" value="Unassembled WGS sequence"/>
</dbReference>
<dbReference type="STRING" id="65700.SY86_14685"/>
<accession>A0A0M2KGM9</accession>